<keyword evidence="2" id="KW-1185">Reference proteome</keyword>
<evidence type="ECO:0000313" key="2">
    <source>
        <dbReference type="Proteomes" id="UP000280834"/>
    </source>
</evidence>
<evidence type="ECO:0000313" key="3">
    <source>
        <dbReference type="WBParaSite" id="BTMF_0000802101-mRNA-1"/>
    </source>
</evidence>
<reference evidence="1 2" key="2">
    <citation type="submission" date="2018-11" db="EMBL/GenBank/DDBJ databases">
        <authorList>
            <consortium name="Pathogen Informatics"/>
        </authorList>
    </citation>
    <scope>NUCLEOTIDE SEQUENCE [LARGE SCALE GENOMIC DNA]</scope>
</reference>
<reference evidence="3" key="1">
    <citation type="submission" date="2017-02" db="UniProtKB">
        <authorList>
            <consortium name="WormBaseParasite"/>
        </authorList>
    </citation>
    <scope>IDENTIFICATION</scope>
</reference>
<evidence type="ECO:0000313" key="1">
    <source>
        <dbReference type="EMBL" id="VDO20914.1"/>
    </source>
</evidence>
<organism evidence="3">
    <name type="scientific">Brugia timori</name>
    <dbReference type="NCBI Taxonomy" id="42155"/>
    <lineage>
        <taxon>Eukaryota</taxon>
        <taxon>Metazoa</taxon>
        <taxon>Ecdysozoa</taxon>
        <taxon>Nematoda</taxon>
        <taxon>Chromadorea</taxon>
        <taxon>Rhabditida</taxon>
        <taxon>Spirurina</taxon>
        <taxon>Spiruromorpha</taxon>
        <taxon>Filarioidea</taxon>
        <taxon>Onchocercidae</taxon>
        <taxon>Brugia</taxon>
    </lineage>
</organism>
<gene>
    <name evidence="1" type="ORF">BTMF_LOCUS6120</name>
</gene>
<proteinExistence type="predicted"/>
<protein>
    <submittedName>
        <fullName evidence="1 3">Uncharacterized protein</fullName>
    </submittedName>
</protein>
<accession>A0A0R3QKB0</accession>
<dbReference type="AlphaFoldDB" id="A0A0R3QKB0"/>
<dbReference type="STRING" id="42155.A0A0R3QKB0"/>
<name>A0A0R3QKB0_9BILA</name>
<dbReference type="WBParaSite" id="BTMF_0000802101-mRNA-1">
    <property type="protein sequence ID" value="BTMF_0000802101-mRNA-1"/>
    <property type="gene ID" value="BTMF_0000802101"/>
</dbReference>
<sequence>MERYWLCSSKFAIYVPDNIPLWTSYNYDKLSLQAQIDNSPYIGFF</sequence>
<dbReference type="Proteomes" id="UP000280834">
    <property type="component" value="Unassembled WGS sequence"/>
</dbReference>
<dbReference type="EMBL" id="UZAG01015501">
    <property type="protein sequence ID" value="VDO20914.1"/>
    <property type="molecule type" value="Genomic_DNA"/>
</dbReference>